<dbReference type="EMBL" id="RQTK01000573">
    <property type="protein sequence ID" value="RUS77534.1"/>
    <property type="molecule type" value="Genomic_DNA"/>
</dbReference>
<proteinExistence type="inferred from homology"/>
<feature type="non-terminal residue" evidence="5">
    <location>
        <position position="1"/>
    </location>
</feature>
<evidence type="ECO:0000313" key="6">
    <source>
        <dbReference type="Proteomes" id="UP000271974"/>
    </source>
</evidence>
<dbReference type="InterPro" id="IPR000463">
    <property type="entry name" value="Fatty_acid-bd"/>
</dbReference>
<name>A0A433T7U2_ELYCH</name>
<evidence type="ECO:0000256" key="3">
    <source>
        <dbReference type="SAM" id="MobiDB-lite"/>
    </source>
</evidence>
<dbReference type="CDD" id="cd00742">
    <property type="entry name" value="FABP"/>
    <property type="match status" value="1"/>
</dbReference>
<evidence type="ECO:0000313" key="5">
    <source>
        <dbReference type="EMBL" id="RUS77534.1"/>
    </source>
</evidence>
<comment type="caution">
    <text evidence="5">The sequence shown here is derived from an EMBL/GenBank/DDBJ whole genome shotgun (WGS) entry which is preliminary data.</text>
</comment>
<dbReference type="GO" id="GO:0008289">
    <property type="term" value="F:lipid binding"/>
    <property type="evidence" value="ECO:0007669"/>
    <property type="project" value="UniProtKB-KW"/>
</dbReference>
<keyword evidence="2" id="KW-0446">Lipid-binding</keyword>
<dbReference type="InterPro" id="IPR012674">
    <property type="entry name" value="Calycin"/>
</dbReference>
<sequence length="160" mass="17090">TSTTLTSVNLEFELGKEFDESTADGRKVKSTCTVEGNKLITTQKGEIDSVITREFTADSFVMTLTAKGVTCTSHTIRKRRMNLLSKPLSSFTEINYRHIAIGPFCIVVTVGDTAGAEALRHRLEASPTPQPPGKSSLAPGPPHTPPPDQVGLRAAAPEAA</sequence>
<dbReference type="PRINTS" id="PR00178">
    <property type="entry name" value="FATTYACIDBP"/>
</dbReference>
<dbReference type="SUPFAM" id="SSF50814">
    <property type="entry name" value="Lipocalins"/>
    <property type="match status" value="1"/>
</dbReference>
<dbReference type="InterPro" id="IPR031259">
    <property type="entry name" value="ILBP"/>
</dbReference>
<keyword evidence="6" id="KW-1185">Reference proteome</keyword>
<dbReference type="Gene3D" id="2.40.128.20">
    <property type="match status" value="1"/>
</dbReference>
<accession>A0A433T7U2</accession>
<dbReference type="AlphaFoldDB" id="A0A433T7U2"/>
<evidence type="ECO:0000256" key="2">
    <source>
        <dbReference type="ARBA" id="ARBA00023121"/>
    </source>
</evidence>
<dbReference type="InterPro" id="IPR000566">
    <property type="entry name" value="Lipocln_cytosolic_FA-bd_dom"/>
</dbReference>
<reference evidence="5 6" key="1">
    <citation type="submission" date="2019-01" db="EMBL/GenBank/DDBJ databases">
        <title>A draft genome assembly of the solar-powered sea slug Elysia chlorotica.</title>
        <authorList>
            <person name="Cai H."/>
            <person name="Li Q."/>
            <person name="Fang X."/>
            <person name="Li J."/>
            <person name="Curtis N.E."/>
            <person name="Altenburger A."/>
            <person name="Shibata T."/>
            <person name="Feng M."/>
            <person name="Maeda T."/>
            <person name="Schwartz J.A."/>
            <person name="Shigenobu S."/>
            <person name="Lundholm N."/>
            <person name="Nishiyama T."/>
            <person name="Yang H."/>
            <person name="Hasebe M."/>
            <person name="Li S."/>
            <person name="Pierce S.K."/>
            <person name="Wang J."/>
        </authorList>
    </citation>
    <scope>NUCLEOTIDE SEQUENCE [LARGE SCALE GENOMIC DNA]</scope>
    <source>
        <strain evidence="5">EC2010</strain>
        <tissue evidence="5">Whole organism of an adult</tissue>
    </source>
</reference>
<dbReference type="Proteomes" id="UP000271974">
    <property type="component" value="Unassembled WGS sequence"/>
</dbReference>
<gene>
    <name evidence="5" type="ORF">EGW08_014688</name>
</gene>
<dbReference type="Pfam" id="PF00061">
    <property type="entry name" value="Lipocalin"/>
    <property type="match status" value="1"/>
</dbReference>
<feature type="region of interest" description="Disordered" evidence="3">
    <location>
        <begin position="122"/>
        <end position="160"/>
    </location>
</feature>
<evidence type="ECO:0000256" key="1">
    <source>
        <dbReference type="ARBA" id="ARBA00008390"/>
    </source>
</evidence>
<protein>
    <recommendedName>
        <fullName evidence="4">Lipocalin/cytosolic fatty-acid binding domain-containing protein</fullName>
    </recommendedName>
</protein>
<dbReference type="STRING" id="188477.A0A433T7U2"/>
<dbReference type="PANTHER" id="PTHR11955">
    <property type="entry name" value="FATTY ACID BINDING PROTEIN"/>
    <property type="match status" value="1"/>
</dbReference>
<evidence type="ECO:0000259" key="4">
    <source>
        <dbReference type="Pfam" id="PF00061"/>
    </source>
</evidence>
<dbReference type="OrthoDB" id="354351at2759"/>
<feature type="domain" description="Lipocalin/cytosolic fatty-acid binding" evidence="4">
    <location>
        <begin position="2"/>
        <end position="66"/>
    </location>
</feature>
<organism evidence="5 6">
    <name type="scientific">Elysia chlorotica</name>
    <name type="common">Eastern emerald elysia</name>
    <name type="synonym">Sea slug</name>
    <dbReference type="NCBI Taxonomy" id="188477"/>
    <lineage>
        <taxon>Eukaryota</taxon>
        <taxon>Metazoa</taxon>
        <taxon>Spiralia</taxon>
        <taxon>Lophotrochozoa</taxon>
        <taxon>Mollusca</taxon>
        <taxon>Gastropoda</taxon>
        <taxon>Heterobranchia</taxon>
        <taxon>Euthyneura</taxon>
        <taxon>Panpulmonata</taxon>
        <taxon>Sacoglossa</taxon>
        <taxon>Placobranchoidea</taxon>
        <taxon>Plakobranchidae</taxon>
        <taxon>Elysia</taxon>
    </lineage>
</organism>
<feature type="compositionally biased region" description="Pro residues" evidence="3">
    <location>
        <begin position="139"/>
        <end position="148"/>
    </location>
</feature>
<comment type="similarity">
    <text evidence="1">Belongs to the calycin superfamily. Fatty-acid binding protein (FABP) family.</text>
</comment>